<name>A0ABP9NBT6_9GAMM</name>
<evidence type="ECO:0000313" key="3">
    <source>
        <dbReference type="Proteomes" id="UP001500171"/>
    </source>
</evidence>
<protein>
    <recommendedName>
        <fullName evidence="1">DUF6630 domain-containing protein</fullName>
    </recommendedName>
</protein>
<evidence type="ECO:0000259" key="1">
    <source>
        <dbReference type="Pfam" id="PF20335"/>
    </source>
</evidence>
<reference evidence="3" key="1">
    <citation type="journal article" date="2019" name="Int. J. Syst. Evol. Microbiol.">
        <title>The Global Catalogue of Microorganisms (GCM) 10K type strain sequencing project: providing services to taxonomists for standard genome sequencing and annotation.</title>
        <authorList>
            <consortium name="The Broad Institute Genomics Platform"/>
            <consortium name="The Broad Institute Genome Sequencing Center for Infectious Disease"/>
            <person name="Wu L."/>
            <person name="Ma J."/>
        </authorList>
    </citation>
    <scope>NUCLEOTIDE SEQUENCE [LARGE SCALE GENOMIC DNA]</scope>
    <source>
        <strain evidence="3">JCM 18050</strain>
    </source>
</reference>
<dbReference type="Pfam" id="PF20335">
    <property type="entry name" value="DUF6630"/>
    <property type="match status" value="1"/>
</dbReference>
<keyword evidence="3" id="KW-1185">Reference proteome</keyword>
<sequence>MQWIISDEFKTDLKKLVSLLTNRPDLEWVYQLIDNYTIESGRGEPLAEANRSPSNVTLDFNPTEVLADILQPEFMLELDLNDDVKLLKEGIEDLLLSNFGIPRVSLPNLRHYDNRTTISSDLVLSDFNRELKKQGFSLANIESDDDYYWIIVFPSSYYSQIEQLVKQLGAQLR</sequence>
<accession>A0ABP9NBT6</accession>
<gene>
    <name evidence="2" type="ORF">GCM10023211_22240</name>
</gene>
<feature type="domain" description="DUF6630" evidence="1">
    <location>
        <begin position="14"/>
        <end position="172"/>
    </location>
</feature>
<organism evidence="2 3">
    <name type="scientific">Orbus sasakiae</name>
    <dbReference type="NCBI Taxonomy" id="1078475"/>
    <lineage>
        <taxon>Bacteria</taxon>
        <taxon>Pseudomonadati</taxon>
        <taxon>Pseudomonadota</taxon>
        <taxon>Gammaproteobacteria</taxon>
        <taxon>Orbales</taxon>
        <taxon>Orbaceae</taxon>
        <taxon>Orbus</taxon>
    </lineage>
</organism>
<evidence type="ECO:0000313" key="2">
    <source>
        <dbReference type="EMBL" id="GAA5113714.1"/>
    </source>
</evidence>
<dbReference type="RefSeq" id="WP_345492230.1">
    <property type="nucleotide sequence ID" value="NZ_BAABHY010000006.1"/>
</dbReference>
<dbReference type="InterPro" id="IPR046582">
    <property type="entry name" value="DUF6630"/>
</dbReference>
<dbReference type="Proteomes" id="UP001500171">
    <property type="component" value="Unassembled WGS sequence"/>
</dbReference>
<dbReference type="EMBL" id="BAABHY010000006">
    <property type="protein sequence ID" value="GAA5113714.1"/>
    <property type="molecule type" value="Genomic_DNA"/>
</dbReference>
<comment type="caution">
    <text evidence="2">The sequence shown here is derived from an EMBL/GenBank/DDBJ whole genome shotgun (WGS) entry which is preliminary data.</text>
</comment>
<proteinExistence type="predicted"/>